<protein>
    <submittedName>
        <fullName evidence="2">S-methyl-5-thioadenosine phosphorylase</fullName>
    </submittedName>
</protein>
<dbReference type="GeneID" id="4782136"/>
<dbReference type="GO" id="GO:0009116">
    <property type="term" value="P:nucleoside metabolic process"/>
    <property type="evidence" value="ECO:0007669"/>
    <property type="project" value="InterPro"/>
</dbReference>
<reference evidence="2 3" key="1">
    <citation type="journal article" date="2007" name="Archaea">
        <title>The genome of Hyperthermus butylicus: a sulfur-reducing, peptide fermenting, neutrophilic Crenarchaeote growing up to 108 degrees C.</title>
        <authorList>
            <person name="Brugger K."/>
            <person name="Chen L."/>
            <person name="Stark M."/>
            <person name="Zibat A."/>
            <person name="Redder P."/>
            <person name="Ruepp A."/>
            <person name="Awayez M."/>
            <person name="She Q."/>
            <person name="Garrett R.A."/>
            <person name="Klenk H.P."/>
        </authorList>
    </citation>
    <scope>NUCLEOTIDE SEQUENCE [LARGE SCALE GENOMIC DNA]</scope>
    <source>
        <strain evidence="3">DSM 5456 / JCM 9403 / PLM1-5</strain>
    </source>
</reference>
<dbReference type="STRING" id="415426.Hbut_1073"/>
<dbReference type="Pfam" id="PF01048">
    <property type="entry name" value="PNP_UDP_1"/>
    <property type="match status" value="1"/>
</dbReference>
<dbReference type="HOGENOM" id="CLU_1021608_0_0_2"/>
<keyword evidence="3" id="KW-1185">Reference proteome</keyword>
<dbReference type="PANTHER" id="PTHR43691">
    <property type="entry name" value="URIDINE PHOSPHORYLASE"/>
    <property type="match status" value="1"/>
</dbReference>
<proteinExistence type="predicted"/>
<dbReference type="SUPFAM" id="SSF53167">
    <property type="entry name" value="Purine and uridine phosphorylases"/>
    <property type="match status" value="1"/>
</dbReference>
<evidence type="ECO:0000313" key="3">
    <source>
        <dbReference type="Proteomes" id="UP000002593"/>
    </source>
</evidence>
<dbReference type="RefSeq" id="WP_011822234.1">
    <property type="nucleotide sequence ID" value="NC_008818.1"/>
</dbReference>
<dbReference type="Proteomes" id="UP000002593">
    <property type="component" value="Chromosome"/>
</dbReference>
<accession>A2BLQ5</accession>
<dbReference type="InterPro" id="IPR000845">
    <property type="entry name" value="Nucleoside_phosphorylase_d"/>
</dbReference>
<dbReference type="AlphaFoldDB" id="A2BLQ5"/>
<dbReference type="GO" id="GO:0003824">
    <property type="term" value="F:catalytic activity"/>
    <property type="evidence" value="ECO:0007669"/>
    <property type="project" value="InterPro"/>
</dbReference>
<dbReference type="GO" id="GO:0005829">
    <property type="term" value="C:cytosol"/>
    <property type="evidence" value="ECO:0007669"/>
    <property type="project" value="TreeGrafter"/>
</dbReference>
<dbReference type="InterPro" id="IPR035994">
    <property type="entry name" value="Nucleoside_phosphorylase_sf"/>
</dbReference>
<organism evidence="2 3">
    <name type="scientific">Hyperthermus butylicus (strain DSM 5456 / JCM 9403 / PLM1-5)</name>
    <dbReference type="NCBI Taxonomy" id="415426"/>
    <lineage>
        <taxon>Archaea</taxon>
        <taxon>Thermoproteota</taxon>
        <taxon>Thermoprotei</taxon>
        <taxon>Desulfurococcales</taxon>
        <taxon>Pyrodictiaceae</taxon>
        <taxon>Hyperthermus</taxon>
    </lineage>
</organism>
<dbReference type="EMBL" id="CP000493">
    <property type="protein sequence ID" value="ABM80916.1"/>
    <property type="molecule type" value="Genomic_DNA"/>
</dbReference>
<sequence>MPRVQPFTRASKGDVSTHVLVTSLEEVYEEAVSKLHEVNERPGRYGFKLATGLIHKVSISIALRPVGPSALAILVEELARLGAKVILHLDTALALSPSLAIGDVVLATAAIKGDGVSKAYAPIEVPAIPDYTLLRHIQQSLEIHNIKTLTGVVWSMDMFYASEQVLEQGVKKYGKIAVALDMDTASLFTVAMSKKLMAASVLVIESSLPKGVERGSLLLEEEREELRRKVLDALGQLIQPILESLTLHVEKMKSLQSMRAGTGHGKGFNSGF</sequence>
<dbReference type="KEGG" id="hbu:Hbut_1073"/>
<dbReference type="EnsemblBacteria" id="ABM80916">
    <property type="protein sequence ID" value="ABM80916"/>
    <property type="gene ID" value="Hbut_1073"/>
</dbReference>
<evidence type="ECO:0000313" key="2">
    <source>
        <dbReference type="EMBL" id="ABM80916.1"/>
    </source>
</evidence>
<feature type="domain" description="Nucleoside phosphorylase" evidence="1">
    <location>
        <begin position="18"/>
        <end position="240"/>
    </location>
</feature>
<evidence type="ECO:0000259" key="1">
    <source>
        <dbReference type="Pfam" id="PF01048"/>
    </source>
</evidence>
<dbReference type="eggNOG" id="arCOG01324">
    <property type="taxonomic scope" value="Archaea"/>
</dbReference>
<dbReference type="Gene3D" id="3.40.50.1580">
    <property type="entry name" value="Nucleoside phosphorylase domain"/>
    <property type="match status" value="1"/>
</dbReference>
<name>A2BLQ5_HYPBU</name>
<dbReference type="OrthoDB" id="14737at2157"/>
<dbReference type="PANTHER" id="PTHR43691:SF11">
    <property type="entry name" value="FI09636P-RELATED"/>
    <property type="match status" value="1"/>
</dbReference>
<gene>
    <name evidence="2" type="ordered locus">Hbut_1073</name>
</gene>